<proteinExistence type="predicted"/>
<protein>
    <submittedName>
        <fullName evidence="1">Uncharacterized protein</fullName>
    </submittedName>
</protein>
<organism evidence="1">
    <name type="scientific">Arundo donax</name>
    <name type="common">Giant reed</name>
    <name type="synonym">Donax arundinaceus</name>
    <dbReference type="NCBI Taxonomy" id="35708"/>
    <lineage>
        <taxon>Eukaryota</taxon>
        <taxon>Viridiplantae</taxon>
        <taxon>Streptophyta</taxon>
        <taxon>Embryophyta</taxon>
        <taxon>Tracheophyta</taxon>
        <taxon>Spermatophyta</taxon>
        <taxon>Magnoliopsida</taxon>
        <taxon>Liliopsida</taxon>
        <taxon>Poales</taxon>
        <taxon>Poaceae</taxon>
        <taxon>PACMAD clade</taxon>
        <taxon>Arundinoideae</taxon>
        <taxon>Arundineae</taxon>
        <taxon>Arundo</taxon>
    </lineage>
</organism>
<dbReference type="AlphaFoldDB" id="A0A0A9FZS3"/>
<evidence type="ECO:0000313" key="1">
    <source>
        <dbReference type="EMBL" id="JAE13873.1"/>
    </source>
</evidence>
<dbReference type="EMBL" id="GBRH01184023">
    <property type="protein sequence ID" value="JAE13873.1"/>
    <property type="molecule type" value="Transcribed_RNA"/>
</dbReference>
<sequence>MEVNNNLLVLRVMIMIYKVDLLFQ</sequence>
<name>A0A0A9FZS3_ARUDO</name>
<reference evidence="1" key="1">
    <citation type="submission" date="2014-09" db="EMBL/GenBank/DDBJ databases">
        <authorList>
            <person name="Magalhaes I.L.F."/>
            <person name="Oliveira U."/>
            <person name="Santos F.R."/>
            <person name="Vidigal T.H.D.A."/>
            <person name="Brescovit A.D."/>
            <person name="Santos A.J."/>
        </authorList>
    </citation>
    <scope>NUCLEOTIDE SEQUENCE</scope>
    <source>
        <tissue evidence="1">Shoot tissue taken approximately 20 cm above the soil surface</tissue>
    </source>
</reference>
<reference evidence="1" key="2">
    <citation type="journal article" date="2015" name="Data Brief">
        <title>Shoot transcriptome of the giant reed, Arundo donax.</title>
        <authorList>
            <person name="Barrero R.A."/>
            <person name="Guerrero F.D."/>
            <person name="Moolhuijzen P."/>
            <person name="Goolsby J.A."/>
            <person name="Tidwell J."/>
            <person name="Bellgard S.E."/>
            <person name="Bellgard M.I."/>
        </authorList>
    </citation>
    <scope>NUCLEOTIDE SEQUENCE</scope>
    <source>
        <tissue evidence="1">Shoot tissue taken approximately 20 cm above the soil surface</tissue>
    </source>
</reference>
<accession>A0A0A9FZS3</accession>